<comment type="caution">
    <text evidence="3">The sequence shown here is derived from an EMBL/GenBank/DDBJ whole genome shotgun (WGS) entry which is preliminary data.</text>
</comment>
<gene>
    <name evidence="3" type="ORF">H9873_02985</name>
</gene>
<evidence type="ECO:0000256" key="1">
    <source>
        <dbReference type="SAM" id="MobiDB-lite"/>
    </source>
</evidence>
<evidence type="ECO:0000313" key="3">
    <source>
        <dbReference type="EMBL" id="HIW83271.1"/>
    </source>
</evidence>
<dbReference type="EMBL" id="DXGF01000053">
    <property type="protein sequence ID" value="HIW83271.1"/>
    <property type="molecule type" value="Genomic_DNA"/>
</dbReference>
<reference evidence="3" key="1">
    <citation type="journal article" date="2021" name="PeerJ">
        <title>Extensive microbial diversity within the chicken gut microbiome revealed by metagenomics and culture.</title>
        <authorList>
            <person name="Gilroy R."/>
            <person name="Ravi A."/>
            <person name="Getino M."/>
            <person name="Pursley I."/>
            <person name="Horton D.L."/>
            <person name="Alikhan N.F."/>
            <person name="Baker D."/>
            <person name="Gharbi K."/>
            <person name="Hall N."/>
            <person name="Watson M."/>
            <person name="Adriaenssens E.M."/>
            <person name="Foster-Nyarko E."/>
            <person name="Jarju S."/>
            <person name="Secka A."/>
            <person name="Antonio M."/>
            <person name="Oren A."/>
            <person name="Chaudhuri R.R."/>
            <person name="La Ragione R."/>
            <person name="Hildebrand F."/>
            <person name="Pallen M.J."/>
        </authorList>
    </citation>
    <scope>NUCLEOTIDE SEQUENCE</scope>
    <source>
        <strain evidence="3">ChiSxjej1B13-11762</strain>
    </source>
</reference>
<proteinExistence type="predicted"/>
<dbReference type="PANTHER" id="PTHR36718">
    <property type="entry name" value="OS05G0435400 PROTEIN"/>
    <property type="match status" value="1"/>
</dbReference>
<evidence type="ECO:0000313" key="4">
    <source>
        <dbReference type="Proteomes" id="UP000824263"/>
    </source>
</evidence>
<feature type="region of interest" description="Disordered" evidence="1">
    <location>
        <begin position="162"/>
        <end position="220"/>
    </location>
</feature>
<dbReference type="AlphaFoldDB" id="A0A9D1R7P9"/>
<feature type="domain" description="DZANK-type" evidence="2">
    <location>
        <begin position="221"/>
        <end position="282"/>
    </location>
</feature>
<dbReference type="InterPro" id="IPR053281">
    <property type="entry name" value="Double_zinc_ribbon"/>
</dbReference>
<name>A0A9D1R7P9_9FIRM</name>
<accession>A0A9D1R7P9</accession>
<dbReference type="PANTHER" id="PTHR36718:SF1">
    <property type="entry name" value="DOUBLE ZINC RIBBON PROTEIN MJ0416"/>
    <property type="match status" value="1"/>
</dbReference>
<sequence length="286" mass="30125">MAFLDDIDKKLTNLGQGAIQKTKEVTDSAKLSSSIKNLEGQKKEAMAELGAISYRKWRESGENAGPEEAGVIARIDEMERQLSDLRGQLQRVKGVIFCPNCHAQISPDSAFCNVCGAKIEHPAPAPAPAAAPQNQNVCRYCGAPLEPDQLFCVNCGKKIEKEEPAPGPQPVPEPTPAPEPKPAPEPIPAPEPQPAPEPIPQPIPEPTPAPQPQPAQQGATCPNCGAEVGAGQGFCIMCGTPLKKDQPSGGPAVDSSQPPHTKICPNCGKVLADHLSFCTSCGTKLN</sequence>
<reference evidence="3" key="2">
    <citation type="submission" date="2021-04" db="EMBL/GenBank/DDBJ databases">
        <authorList>
            <person name="Gilroy R."/>
        </authorList>
    </citation>
    <scope>NUCLEOTIDE SEQUENCE</scope>
    <source>
        <strain evidence="3">ChiSxjej1B13-11762</strain>
    </source>
</reference>
<protein>
    <submittedName>
        <fullName evidence="3">Zinc-ribbon domain-containing protein</fullName>
    </submittedName>
</protein>
<dbReference type="InterPro" id="IPR025874">
    <property type="entry name" value="DZR"/>
</dbReference>
<feature type="domain" description="DZANK-type" evidence="2">
    <location>
        <begin position="98"/>
        <end position="156"/>
    </location>
</feature>
<dbReference type="Proteomes" id="UP000824263">
    <property type="component" value="Unassembled WGS sequence"/>
</dbReference>
<feature type="compositionally biased region" description="Pro residues" evidence="1">
    <location>
        <begin position="165"/>
        <end position="213"/>
    </location>
</feature>
<evidence type="ECO:0000259" key="2">
    <source>
        <dbReference type="Pfam" id="PF12773"/>
    </source>
</evidence>
<organism evidence="3 4">
    <name type="scientific">Candidatus Dorea gallistercoris</name>
    <dbReference type="NCBI Taxonomy" id="2838542"/>
    <lineage>
        <taxon>Bacteria</taxon>
        <taxon>Bacillati</taxon>
        <taxon>Bacillota</taxon>
        <taxon>Clostridia</taxon>
        <taxon>Lachnospirales</taxon>
        <taxon>Lachnospiraceae</taxon>
        <taxon>Dorea</taxon>
    </lineage>
</organism>
<dbReference type="Pfam" id="PF12773">
    <property type="entry name" value="DZR"/>
    <property type="match status" value="2"/>
</dbReference>